<proteinExistence type="predicted"/>
<dbReference type="SUPFAM" id="SSF48371">
    <property type="entry name" value="ARM repeat"/>
    <property type="match status" value="1"/>
</dbReference>
<feature type="region of interest" description="Disordered" evidence="2">
    <location>
        <begin position="288"/>
        <end position="360"/>
    </location>
</feature>
<feature type="compositionally biased region" description="Acidic residues" evidence="2">
    <location>
        <begin position="318"/>
        <end position="347"/>
    </location>
</feature>
<dbReference type="InterPro" id="IPR016024">
    <property type="entry name" value="ARM-type_fold"/>
</dbReference>
<dbReference type="OrthoDB" id="10692855at2759"/>
<organism evidence="3 4">
    <name type="scientific">Streblomastix strix</name>
    <dbReference type="NCBI Taxonomy" id="222440"/>
    <lineage>
        <taxon>Eukaryota</taxon>
        <taxon>Metamonada</taxon>
        <taxon>Preaxostyla</taxon>
        <taxon>Oxymonadida</taxon>
        <taxon>Streblomastigidae</taxon>
        <taxon>Streblomastix</taxon>
    </lineage>
</organism>
<comment type="caution">
    <text evidence="3">The sequence shown here is derived from an EMBL/GenBank/DDBJ whole genome shotgun (WGS) entry which is preliminary data.</text>
</comment>
<dbReference type="Proteomes" id="UP000324800">
    <property type="component" value="Unassembled WGS sequence"/>
</dbReference>
<accession>A0A5J4XC54</accession>
<keyword evidence="1" id="KW-0175">Coiled coil</keyword>
<feature type="region of interest" description="Disordered" evidence="2">
    <location>
        <begin position="767"/>
        <end position="787"/>
    </location>
</feature>
<dbReference type="EMBL" id="SNRW01000003">
    <property type="protein sequence ID" value="KAA6404416.1"/>
    <property type="molecule type" value="Genomic_DNA"/>
</dbReference>
<feature type="compositionally biased region" description="Low complexity" evidence="2">
    <location>
        <begin position="767"/>
        <end position="781"/>
    </location>
</feature>
<evidence type="ECO:0000256" key="1">
    <source>
        <dbReference type="SAM" id="Coils"/>
    </source>
</evidence>
<sequence>MKSIVLLLDDVIDNNPNAYNSFFNYGNEHDDQLQSKIEEVPEEDTNTTRCTIQSVRKVVGTNSTWISSLLTIVEDEVILIQQKQEENNDQTNQNDQINYTHILLNRAFYELFRILSFVAYALPPPTQASYVTFEQMCEFGLLEDGNGYKNGTLSTSRGSLNFGTSRISRRRKNKRQTNQDLDLFEEDDYDEKEINNTDEEEDEDINDLEDLVDEEEGNNTLVTFSSGIPQIEGKLSLIPPFLRSIYIRTINKEQKISEIERKEIDEVLIQALFFISCIAHHEQSRTQLLSSQDDNQDQNIYNQGKNKRKYNKANQFKDEDDDDDELSESNNENSDDERQEGNEDEEKEQQFVDATNGQSEGSWASVWAEKKKLTLVTYVGQNQKDIDDQDKYESIKNKYTPVFSHLVGAILRDCYQDDMRKRLIKATIFALMNLLIDGNLLIRVSGEDNMLAANLCTTLTPQETIIQCSICGQIGHQSSICINNAVKPKTIKSIREKELQTKEEEYKQLIENLEKQQTIAEGITKILADIRSSERTLNRAAHAIQIIAQNVSLNIALHTATAPSVILNLLENKEKISAELAHNLVLALYALALPISSLTPSLSVGIDKYENDYENENNDEIWRRNPHLSYAQLRVLIFGPRQMETLSDEDQENEKVFDQKEIQESDYMLLNERNKYKLYKDEALVTAIGFVMTKWKRVRKEIVMLCSELLSNISLDRIHLENASKLCLLQIGGTLSQDMVKDAKSVADGSGNFNKGTLPHLTRRAFQQSPVQPQTSPQQKSNPKSKWNIVSQQVVTPQTPDSIWMNIIKSPGIMEKFLLRRQMNRQALFARITAFISNLSTISNMHEQLLGNQIIESLIEYLNLYSNMEQKTSTESLWTDICHPEIQYRDAVQLLQDNRSSNTEMIQETSNTIKSDQHSLKRTQNIITPRFWLTIERAKHSVLQQVVQDIIADTAPQNITSLYTFEIPQISTELRPGTAPQTPKCFATSPPFAIDGVLTLRNVLLSLSNASLTQRVGQKMLIYLQVPSILSKFTRFALKFCPSLLRYAAILAKNLIVQDPKKDVENMISSGLIQSMVEGLKVLLPPESDNISNKIQNTTNLKGQHQRGALVGIEKEEGMPIISNEERRKMRGWPEWYVRDDEAIFRVIAFLAHTTPAKSGKRALFESGAVDIVLRVAREFFDYNEEIISRFVVIIANLNMDDSINQQLINMHPKPPKYKDNGELSEDWLKNNDENYANFVDISKEEEDKREWALIPTMMRLLERYKNARQVVSSMIAVFTSLALNDRSRTFLSDFGAVEVIVKVSMDRYKDEDFVVVANITGTVTNMAHLEDINAAIATTDLPETIVDCLHTLLMQSIADYDSGEKDEDELKGKLQQHSETLEKISKAFVNLTLELHNIKKMVEQGLFDDIELILRSYLAQNYSNFSQDLPESAQKSMTGIFEGKQAVQFTLTPQTIKNCCTSTSYIVQNEDFGDILSNTDLIPLHVVLLDISAHAIEKLILEEEDLHESEEERNQDSEDEEDRGLQQILEERDVAIALCNDALTTLIFYTNILKKKKLAPGSEKKLFQHNLARVSLKLMEDLSEWEQKALEKVSPKDLQIMHNIIQLTCQAEQFERAGNAEEASKTQQKISEEKINLAAIEQQLLSCSLLISRIIALLNTSLSDQSTINRLISVSQTEKDWNLDLLVDFLNQLKKGQGAECQILSEGNAVNTKLSELKEQASSIIDIISKLVTNVGSDATKI</sequence>
<dbReference type="PANTHER" id="PTHR35711:SF1">
    <property type="entry name" value="ECTODERMAL, ISOFORM F"/>
    <property type="match status" value="1"/>
</dbReference>
<dbReference type="PANTHER" id="PTHR35711">
    <property type="entry name" value="EXPRESSED PROTEIN"/>
    <property type="match status" value="1"/>
</dbReference>
<name>A0A5J4XC54_9EUKA</name>
<evidence type="ECO:0000256" key="2">
    <source>
        <dbReference type="SAM" id="MobiDB-lite"/>
    </source>
</evidence>
<feature type="compositionally biased region" description="Low complexity" evidence="2">
    <location>
        <begin position="288"/>
        <end position="299"/>
    </location>
</feature>
<evidence type="ECO:0000313" key="4">
    <source>
        <dbReference type="Proteomes" id="UP000324800"/>
    </source>
</evidence>
<reference evidence="3 4" key="1">
    <citation type="submission" date="2019-03" db="EMBL/GenBank/DDBJ databases">
        <title>Single cell metagenomics reveals metabolic interactions within the superorganism composed of flagellate Streblomastix strix and complex community of Bacteroidetes bacteria on its surface.</title>
        <authorList>
            <person name="Treitli S.C."/>
            <person name="Kolisko M."/>
            <person name="Husnik F."/>
            <person name="Keeling P."/>
            <person name="Hampl V."/>
        </authorList>
    </citation>
    <scope>NUCLEOTIDE SEQUENCE [LARGE SCALE GENOMIC DNA]</scope>
    <source>
        <strain evidence="3">ST1C</strain>
    </source>
</reference>
<gene>
    <name evidence="3" type="ORF">EZS28_000037</name>
</gene>
<feature type="coiled-coil region" evidence="1">
    <location>
        <begin position="492"/>
        <end position="519"/>
    </location>
</feature>
<protein>
    <submittedName>
        <fullName evidence="3">Uncharacterized protein</fullName>
    </submittedName>
</protein>
<evidence type="ECO:0000313" key="3">
    <source>
        <dbReference type="EMBL" id="KAA6404416.1"/>
    </source>
</evidence>